<keyword evidence="1" id="KW-0677">Repeat</keyword>
<keyword evidence="4" id="KW-1185">Reference proteome</keyword>
<dbReference type="GO" id="GO:0003723">
    <property type="term" value="F:RNA binding"/>
    <property type="evidence" value="ECO:0007669"/>
    <property type="project" value="InterPro"/>
</dbReference>
<dbReference type="OrthoDB" id="185373at2759"/>
<dbReference type="InterPro" id="IPR046848">
    <property type="entry name" value="E_motif"/>
</dbReference>
<dbReference type="Pfam" id="PF20431">
    <property type="entry name" value="E_motif"/>
    <property type="match status" value="1"/>
</dbReference>
<evidence type="ECO:0000313" key="3">
    <source>
        <dbReference type="EMBL" id="KAF8399565.1"/>
    </source>
</evidence>
<evidence type="ECO:0000256" key="2">
    <source>
        <dbReference type="PROSITE-ProRule" id="PRU00708"/>
    </source>
</evidence>
<accession>A0A834Z505</accession>
<comment type="caution">
    <text evidence="3">The sequence shown here is derived from an EMBL/GenBank/DDBJ whole genome shotgun (WGS) entry which is preliminary data.</text>
</comment>
<dbReference type="OMA" id="ACCNHGQ"/>
<dbReference type="Proteomes" id="UP000655225">
    <property type="component" value="Unassembled WGS sequence"/>
</dbReference>
<dbReference type="PANTHER" id="PTHR47926:SF352">
    <property type="entry name" value="REPEAT-CONTAINING PROTEIN, PUTATIVE-RELATED"/>
    <property type="match status" value="1"/>
</dbReference>
<protein>
    <submittedName>
        <fullName evidence="3">Uncharacterized protein</fullName>
    </submittedName>
</protein>
<dbReference type="EMBL" id="JABCRI010000010">
    <property type="protein sequence ID" value="KAF8399565.1"/>
    <property type="molecule type" value="Genomic_DNA"/>
</dbReference>
<feature type="repeat" description="PPR" evidence="2">
    <location>
        <begin position="441"/>
        <end position="475"/>
    </location>
</feature>
<dbReference type="GO" id="GO:0009451">
    <property type="term" value="P:RNA modification"/>
    <property type="evidence" value="ECO:0007669"/>
    <property type="project" value="InterPro"/>
</dbReference>
<dbReference type="PROSITE" id="PS51375">
    <property type="entry name" value="PPR"/>
    <property type="match status" value="5"/>
</dbReference>
<dbReference type="NCBIfam" id="TIGR00756">
    <property type="entry name" value="PPR"/>
    <property type="match status" value="4"/>
</dbReference>
<dbReference type="InterPro" id="IPR011990">
    <property type="entry name" value="TPR-like_helical_dom_sf"/>
</dbReference>
<dbReference type="PANTHER" id="PTHR47926">
    <property type="entry name" value="PENTATRICOPEPTIDE REPEAT-CONTAINING PROTEIN"/>
    <property type="match status" value="1"/>
</dbReference>
<reference evidence="3 4" key="1">
    <citation type="submission" date="2020-04" db="EMBL/GenBank/DDBJ databases">
        <title>Plant Genome Project.</title>
        <authorList>
            <person name="Zhang R.-G."/>
        </authorList>
    </citation>
    <scope>NUCLEOTIDE SEQUENCE [LARGE SCALE GENOMIC DNA]</scope>
    <source>
        <strain evidence="3">YNK0</strain>
        <tissue evidence="3">Leaf</tissue>
    </source>
</reference>
<name>A0A834Z505_TETSI</name>
<dbReference type="InterPro" id="IPR046960">
    <property type="entry name" value="PPR_At4g14850-like_plant"/>
</dbReference>
<evidence type="ECO:0000313" key="4">
    <source>
        <dbReference type="Proteomes" id="UP000655225"/>
    </source>
</evidence>
<dbReference type="FunFam" id="1.25.40.10:FF:001095">
    <property type="entry name" value="Pentatricopeptide repeat-containing protein At2g34400"/>
    <property type="match status" value="1"/>
</dbReference>
<dbReference type="FunFam" id="1.25.40.10:FF:000184">
    <property type="entry name" value="Pentatricopeptide repeat-containing protein, chloroplastic"/>
    <property type="match status" value="1"/>
</dbReference>
<proteinExistence type="predicted"/>
<dbReference type="FunFam" id="1.25.40.10:FF:000348">
    <property type="entry name" value="Pentatricopeptide repeat-containing protein chloroplastic"/>
    <property type="match status" value="1"/>
</dbReference>
<gene>
    <name evidence="3" type="ORF">HHK36_015432</name>
</gene>
<evidence type="ECO:0000256" key="1">
    <source>
        <dbReference type="ARBA" id="ARBA00022737"/>
    </source>
</evidence>
<feature type="repeat" description="PPR" evidence="2">
    <location>
        <begin position="68"/>
        <end position="102"/>
    </location>
</feature>
<feature type="repeat" description="PPR" evidence="2">
    <location>
        <begin position="200"/>
        <end position="234"/>
    </location>
</feature>
<dbReference type="AlphaFoldDB" id="A0A834Z505"/>
<dbReference type="Gene3D" id="1.25.40.10">
    <property type="entry name" value="Tetratricopeptide repeat domain"/>
    <property type="match status" value="3"/>
</dbReference>
<organism evidence="3 4">
    <name type="scientific">Tetracentron sinense</name>
    <name type="common">Spur-leaf</name>
    <dbReference type="NCBI Taxonomy" id="13715"/>
    <lineage>
        <taxon>Eukaryota</taxon>
        <taxon>Viridiplantae</taxon>
        <taxon>Streptophyta</taxon>
        <taxon>Embryophyta</taxon>
        <taxon>Tracheophyta</taxon>
        <taxon>Spermatophyta</taxon>
        <taxon>Magnoliopsida</taxon>
        <taxon>Trochodendrales</taxon>
        <taxon>Trochodendraceae</taxon>
        <taxon>Tetracentron</taxon>
    </lineage>
</organism>
<dbReference type="InterPro" id="IPR002885">
    <property type="entry name" value="PPR_rpt"/>
</dbReference>
<feature type="repeat" description="PPR" evidence="2">
    <location>
        <begin position="138"/>
        <end position="172"/>
    </location>
</feature>
<dbReference type="Pfam" id="PF13041">
    <property type="entry name" value="PPR_2"/>
    <property type="match status" value="2"/>
</dbReference>
<sequence length="527" mass="59175">MLRNRRCLQLLEKCKNMMQLKQTHAQIITCGLGTDNFALSRLLAFCSDPHHGKLDHAQQLFERIQKPSMCICNTMIKAFLLKGKLTQTIEIYTQMLRDGLHPDNYTLPYVLKACANLHNCQLGQQIHGHSMKLGFLFDIVVYNTLILMYSACGKMDAARRVFDKIPCLTAVSWTVMISGYAKQGDVETARLLFDEAPLKDRGIWGSMISGYVQNNCLKEGLQMFRLMQSTDIGPDEAIFVSVLCACAHLGALNIGIWIHRYLERIRLPLSVRLSTALIDMYAKCGNLCVAKKVFDGMSERDAICWNAMIAGVAMHGDGESALKLFFEMQKVGVKPDDITFIAIFTACSYSGMAYEGLEMFRSMCTVYGIEPKSEHYGCMVDFLGRAGLFEEAKEIIQRIPNSIKPSEEAIAWRALLSACCNHGETQLAEVAAERLLPLERHSGVYVLLSNMYSAAGKYDDARRIRKMMKNRGVEKTPGCSSIELNGFVYEFIAGEKTHPQMEEIQGILEKMSKQLDSAGYKPNFCLK</sequence>
<feature type="repeat" description="PPR" evidence="2">
    <location>
        <begin position="301"/>
        <end position="335"/>
    </location>
</feature>
<dbReference type="Pfam" id="PF01535">
    <property type="entry name" value="PPR"/>
    <property type="match status" value="5"/>
</dbReference>